<feature type="region of interest" description="Disordered" evidence="1">
    <location>
        <begin position="1"/>
        <end position="63"/>
    </location>
</feature>
<name>A0A9P6TC82_9BASI</name>
<organism evidence="3 4">
    <name type="scientific">Cronartium quercuum f. sp. fusiforme G11</name>
    <dbReference type="NCBI Taxonomy" id="708437"/>
    <lineage>
        <taxon>Eukaryota</taxon>
        <taxon>Fungi</taxon>
        <taxon>Dikarya</taxon>
        <taxon>Basidiomycota</taxon>
        <taxon>Pucciniomycotina</taxon>
        <taxon>Pucciniomycetes</taxon>
        <taxon>Pucciniales</taxon>
        <taxon>Coleosporiaceae</taxon>
        <taxon>Cronartium</taxon>
    </lineage>
</organism>
<gene>
    <name evidence="3" type="ORF">CROQUDRAFT_656509</name>
</gene>
<protein>
    <submittedName>
        <fullName evidence="3">Uncharacterized protein</fullName>
    </submittedName>
</protein>
<evidence type="ECO:0000313" key="4">
    <source>
        <dbReference type="Proteomes" id="UP000886653"/>
    </source>
</evidence>
<dbReference type="Proteomes" id="UP000886653">
    <property type="component" value="Unassembled WGS sequence"/>
</dbReference>
<evidence type="ECO:0000256" key="1">
    <source>
        <dbReference type="SAM" id="MobiDB-lite"/>
    </source>
</evidence>
<comment type="caution">
    <text evidence="3">The sequence shown here is derived from an EMBL/GenBank/DDBJ whole genome shotgun (WGS) entry which is preliminary data.</text>
</comment>
<feature type="transmembrane region" description="Helical" evidence="2">
    <location>
        <begin position="376"/>
        <end position="396"/>
    </location>
</feature>
<keyword evidence="2" id="KW-1133">Transmembrane helix</keyword>
<accession>A0A9P6TC82</accession>
<dbReference type="AlphaFoldDB" id="A0A9P6TC82"/>
<feature type="compositionally biased region" description="Polar residues" evidence="1">
    <location>
        <begin position="26"/>
        <end position="43"/>
    </location>
</feature>
<dbReference type="EMBL" id="MU167252">
    <property type="protein sequence ID" value="KAG0147052.1"/>
    <property type="molecule type" value="Genomic_DNA"/>
</dbReference>
<proteinExistence type="predicted"/>
<keyword evidence="2" id="KW-0812">Transmembrane</keyword>
<sequence length="458" mass="52314">MHKLNLPAPHLPPPQYRALDDHLRPSGTSSDLVSVVPGQSSLSDYPKHSADPATFTDLEPGLPETEPPTFSLYRAAYTTDSLGNITSHDAHLNSDGEALCRFILLHTTAPPELFLKLTGTHEEVKRETFTEYVDGRPIYKTRERQDTITDFSFTVPLRSEPISEAPVRLVHVVNDGEVVHRGQRRRERVDWTGGKDVQLLNRTPDSSRWPSPLLRSQAVRGSWKERRAADRVAKEVKRHGLPPFIPPWLFPERTFSTAPPRPPPELVGPDWESSCARVLRSFVYEGHYLHTPHPLDQAVMEQELRNWCDAYCQSTKCLKQFTVEKRSFGWDLDYLERELESIIRAIPRLQSTHIDIDFHSTSSRITIRPVNKLSKLFSLGFFPKFLLTITLIYPLLWLVRYLIVGADFSIVRVGYPLVYWVRGREDGVVLKGKSEREWLRANVELIKRACEAGLVGSL</sequence>
<reference evidence="3" key="1">
    <citation type="submission" date="2013-11" db="EMBL/GenBank/DDBJ databases">
        <title>Genome sequence of the fusiform rust pathogen reveals effectors for host alternation and coevolution with pine.</title>
        <authorList>
            <consortium name="DOE Joint Genome Institute"/>
            <person name="Smith K."/>
            <person name="Pendleton A."/>
            <person name="Kubisiak T."/>
            <person name="Anderson C."/>
            <person name="Salamov A."/>
            <person name="Aerts A."/>
            <person name="Riley R."/>
            <person name="Clum A."/>
            <person name="Lindquist E."/>
            <person name="Ence D."/>
            <person name="Campbell M."/>
            <person name="Kronenberg Z."/>
            <person name="Feau N."/>
            <person name="Dhillon B."/>
            <person name="Hamelin R."/>
            <person name="Burleigh J."/>
            <person name="Smith J."/>
            <person name="Yandell M."/>
            <person name="Nelson C."/>
            <person name="Grigoriev I."/>
            <person name="Davis J."/>
        </authorList>
    </citation>
    <scope>NUCLEOTIDE SEQUENCE</scope>
    <source>
        <strain evidence="3">G11</strain>
    </source>
</reference>
<evidence type="ECO:0000313" key="3">
    <source>
        <dbReference type="EMBL" id="KAG0147052.1"/>
    </source>
</evidence>
<dbReference type="OrthoDB" id="203796at2759"/>
<keyword evidence="2" id="KW-0472">Membrane</keyword>
<dbReference type="PANTHER" id="PTHR37848:SF1">
    <property type="entry name" value="SUN DOMAIN-CONTAINING PROTEIN"/>
    <property type="match status" value="1"/>
</dbReference>
<evidence type="ECO:0000256" key="2">
    <source>
        <dbReference type="SAM" id="Phobius"/>
    </source>
</evidence>
<keyword evidence="4" id="KW-1185">Reference proteome</keyword>
<dbReference type="PANTHER" id="PTHR37848">
    <property type="entry name" value="EXPRESSED PROTEIN"/>
    <property type="match status" value="1"/>
</dbReference>